<evidence type="ECO:0000256" key="2">
    <source>
        <dbReference type="ARBA" id="ARBA00008685"/>
    </source>
</evidence>
<keyword evidence="12 15" id="KW-1071">Ligand-gated ion channel</keyword>
<keyword evidence="7 18" id="KW-1133">Transmembrane helix</keyword>
<dbReference type="GeneID" id="108853878"/>
<dbReference type="Gene3D" id="3.40.50.2300">
    <property type="match status" value="2"/>
</dbReference>
<evidence type="ECO:0000256" key="3">
    <source>
        <dbReference type="ARBA" id="ARBA00011095"/>
    </source>
</evidence>
<dbReference type="FunFam" id="1.10.287.70:FF:000037">
    <property type="entry name" value="Glutamate receptor"/>
    <property type="match status" value="1"/>
</dbReference>
<proteinExistence type="inferred from homology"/>
<dbReference type="CDD" id="cd13686">
    <property type="entry name" value="GluR_Plant"/>
    <property type="match status" value="1"/>
</dbReference>
<dbReference type="Pfam" id="PF00060">
    <property type="entry name" value="Lig_chan"/>
    <property type="match status" value="1"/>
</dbReference>
<dbReference type="InterPro" id="IPR017103">
    <property type="entry name" value="Iontropic_Glu_rcpt_pln"/>
</dbReference>
<dbReference type="OrthoDB" id="5984008at2759"/>
<dbReference type="Gene3D" id="1.10.287.70">
    <property type="match status" value="1"/>
</dbReference>
<comment type="function">
    <text evidence="14">Glutamate-gated receptor that probably acts as a non-selective cation channel. May be involved in light-signal transduction and calcium homeostasis via the regulation of calcium influx into cells.</text>
</comment>
<gene>
    <name evidence="21" type="primary">LOC108853878</name>
</gene>
<name>A0A9W3DKL5_RAPSA</name>
<sequence length="948" mass="107206">MKMLNLVKNKNIFLGYFVLFVWIIVLVEVGLGKKQTNEIKVGVVLDLQTPFSKICLTSINLSLSNFYKHRAHYNTRLVVHVRDSLENVVQASAAALDLIKNEQVSAIIGPRTSMQAEFVIRLADESKVPAITFSATSPLLTSINSPYFVRATVDDSSQVKAVAAIVKSFGWRNVITINEDNEFGEGIVPYLADALQDVQAFVVYRSLIPQKANDDQILKELYKLMTMPTRVYVVHMSPNLGFRFFEKAREIGMMEEGYVWLLTDGIMNLMRSKGGGSLENMQGVLGVRSHIPESKELKDFTLRWKKKFYEENPLMGDDDTELNVFAIWAYDSITALAMAVERTTRTKNLRYVNPSSSSNNRTDLGNLGVSRYGPSLRKALSDVRFKGLAGEFKLIEMQLQSSTFEIINIIGNKEKTIGFWTPRNGLVNAKSNQTTLFGSVEWPGQSNVVPKGWEVTSSGKKLRVGVPVKKGFFNFVKVNIDPISNAMTPTGYCIDVFEATLKKLPYSVIPQYYAFDSPDENYDDLVYQVFKGRWDAVVGDVTIIANRSSYVDFTLPYTESGVSMMVPLKDNTNKNTWVFLKPWSYDLWITTGCFFVFIGFIVWILEHRVNTDFRGPPHHQIGTSFWFSFSTMNFAHREKVVSNLARFVVTVWCFVVLVLIQSYTANLTSFLTVQRFQPEVTDWKDLIKDNKSVGFQRGTFVVNLLKKQGFHESQLKSYGSDEECKELFSNGSIAASFDEVAYLKVILSQNCSRYAMVEPTFKTAGFGFVFSRNSPLTDDVSRAILNVTQGDEMQHFEDKWFKKQSDCSDQNTILSSHHLSLCSFWGLFLIAGLASLLALLIFIANFLYEHRQKLFQDSETSLWKKSMFLLRIFDEKDARSHTFKNSVVHNVSSPITQAIPSSSTVQGTPYPRSPSPNREFAPIRVSANPSGELLNLQPAQNEDDESSM</sequence>
<dbReference type="CDD" id="cd19990">
    <property type="entry name" value="PBP1_GABAb_receptor_plant"/>
    <property type="match status" value="1"/>
</dbReference>
<dbReference type="InterPro" id="IPR019594">
    <property type="entry name" value="Glu/Gly-bd"/>
</dbReference>
<reference evidence="20" key="1">
    <citation type="journal article" date="2019" name="Database">
        <title>The radish genome database (RadishGD): an integrated information resource for radish genomics.</title>
        <authorList>
            <person name="Yu H.J."/>
            <person name="Baek S."/>
            <person name="Lee Y.J."/>
            <person name="Cho A."/>
            <person name="Mun J.H."/>
        </authorList>
    </citation>
    <scope>NUCLEOTIDE SEQUENCE [LARGE SCALE GENOMIC DNA]</scope>
    <source>
        <strain evidence="20">cv. WK10039</strain>
    </source>
</reference>
<dbReference type="SMR" id="A0A9W3DKL5"/>
<dbReference type="GO" id="GO:0015276">
    <property type="term" value="F:ligand-gated monoatomic ion channel activity"/>
    <property type="evidence" value="ECO:0007669"/>
    <property type="project" value="InterPro"/>
</dbReference>
<comment type="subcellular location">
    <subcellularLocation>
        <location evidence="1">Membrane</location>
        <topology evidence="1">Multi-pass membrane protein</topology>
    </subcellularLocation>
</comment>
<dbReference type="FunFam" id="3.40.50.2300:FF:000169">
    <property type="entry name" value="Glutamate receptor"/>
    <property type="match status" value="1"/>
</dbReference>
<evidence type="ECO:0000256" key="4">
    <source>
        <dbReference type="ARBA" id="ARBA00022448"/>
    </source>
</evidence>
<dbReference type="SUPFAM" id="SSF53822">
    <property type="entry name" value="Periplasmic binding protein-like I"/>
    <property type="match status" value="1"/>
</dbReference>
<evidence type="ECO:0000256" key="11">
    <source>
        <dbReference type="ARBA" id="ARBA00023180"/>
    </source>
</evidence>
<evidence type="ECO:0000259" key="19">
    <source>
        <dbReference type="SMART" id="SM00079"/>
    </source>
</evidence>
<keyword evidence="11" id="KW-0325">Glycoprotein</keyword>
<evidence type="ECO:0000256" key="10">
    <source>
        <dbReference type="ARBA" id="ARBA00023170"/>
    </source>
</evidence>
<dbReference type="PANTHER" id="PTHR34836">
    <property type="entry name" value="OS06G0188250 PROTEIN"/>
    <property type="match status" value="1"/>
</dbReference>
<accession>A0A9W3DKL5</accession>
<keyword evidence="5 18" id="KW-0812">Transmembrane</keyword>
<feature type="domain" description="Ionotropic glutamate receptor C-terminal" evidence="19">
    <location>
        <begin position="461"/>
        <end position="803"/>
    </location>
</feature>
<dbReference type="AlphaFoldDB" id="A0A9W3DKL5"/>
<evidence type="ECO:0000256" key="6">
    <source>
        <dbReference type="ARBA" id="ARBA00022729"/>
    </source>
</evidence>
<evidence type="ECO:0000256" key="8">
    <source>
        <dbReference type="ARBA" id="ARBA00023065"/>
    </source>
</evidence>
<dbReference type="Proteomes" id="UP000504610">
    <property type="component" value="Chromosome 4"/>
</dbReference>
<keyword evidence="13 15" id="KW-0407">Ion channel</keyword>
<dbReference type="Pfam" id="PF10613">
    <property type="entry name" value="Lig_chan-Glu_bd"/>
    <property type="match status" value="1"/>
</dbReference>
<evidence type="ECO:0000256" key="18">
    <source>
        <dbReference type="SAM" id="Phobius"/>
    </source>
</evidence>
<dbReference type="SMART" id="SM00079">
    <property type="entry name" value="PBPe"/>
    <property type="match status" value="1"/>
</dbReference>
<keyword evidence="4 15" id="KW-0813">Transport</keyword>
<keyword evidence="6" id="KW-0732">Signal</keyword>
<evidence type="ECO:0000256" key="15">
    <source>
        <dbReference type="PIRNR" id="PIRNR037090"/>
    </source>
</evidence>
<dbReference type="FunFam" id="3.40.190.10:FF:000195">
    <property type="entry name" value="Glutamate receptor 2.7"/>
    <property type="match status" value="1"/>
</dbReference>
<dbReference type="InterPro" id="IPR044440">
    <property type="entry name" value="GABAb_receptor_plant_PBP1"/>
</dbReference>
<comment type="similarity">
    <text evidence="2 15">Belongs to the glutamate-gated ion channel (TC 1.A.10.1) family.</text>
</comment>
<feature type="transmembrane region" description="Helical" evidence="18">
    <location>
        <begin position="12"/>
        <end position="31"/>
    </location>
</feature>
<dbReference type="PANTHER" id="PTHR34836:SF1">
    <property type="entry name" value="OS09G0428600 PROTEIN"/>
    <property type="match status" value="1"/>
</dbReference>
<feature type="region of interest" description="Disordered" evidence="17">
    <location>
        <begin position="898"/>
        <end position="948"/>
    </location>
</feature>
<evidence type="ECO:0000256" key="1">
    <source>
        <dbReference type="ARBA" id="ARBA00004141"/>
    </source>
</evidence>
<evidence type="ECO:0000256" key="5">
    <source>
        <dbReference type="ARBA" id="ARBA00022692"/>
    </source>
</evidence>
<feature type="compositionally biased region" description="Polar residues" evidence="17">
    <location>
        <begin position="898"/>
        <end position="907"/>
    </location>
</feature>
<reference evidence="21" key="2">
    <citation type="submission" date="2025-08" db="UniProtKB">
        <authorList>
            <consortium name="RefSeq"/>
        </authorList>
    </citation>
    <scope>IDENTIFICATION</scope>
    <source>
        <tissue evidence="21">Leaf</tissue>
    </source>
</reference>
<dbReference type="RefSeq" id="XP_056864482.1">
    <property type="nucleotide sequence ID" value="XM_057008502.1"/>
</dbReference>
<evidence type="ECO:0000256" key="14">
    <source>
        <dbReference type="ARBA" id="ARBA00049638"/>
    </source>
</evidence>
<evidence type="ECO:0000256" key="17">
    <source>
        <dbReference type="SAM" id="MobiDB-lite"/>
    </source>
</evidence>
<evidence type="ECO:0000256" key="13">
    <source>
        <dbReference type="ARBA" id="ARBA00023303"/>
    </source>
</evidence>
<feature type="transmembrane region" description="Helical" evidence="18">
    <location>
        <begin position="644"/>
        <end position="663"/>
    </location>
</feature>
<evidence type="ECO:0000256" key="12">
    <source>
        <dbReference type="ARBA" id="ARBA00023286"/>
    </source>
</evidence>
<dbReference type="PIRSF" id="PIRSF037090">
    <property type="entry name" value="Iontro_Glu-like_rcpt_pln"/>
    <property type="match status" value="1"/>
</dbReference>
<keyword evidence="20" id="KW-1185">Reference proteome</keyword>
<keyword evidence="8 15" id="KW-0406">Ion transport</keyword>
<dbReference type="KEGG" id="rsz:108853878"/>
<feature type="transmembrane region" description="Helical" evidence="18">
    <location>
        <begin position="587"/>
        <end position="605"/>
    </location>
</feature>
<dbReference type="GO" id="GO:0016020">
    <property type="term" value="C:membrane"/>
    <property type="evidence" value="ECO:0007669"/>
    <property type="project" value="UniProtKB-SubCell"/>
</dbReference>
<dbReference type="InterPro" id="IPR001320">
    <property type="entry name" value="Iontro_rcpt_C"/>
</dbReference>
<keyword evidence="16" id="KW-1015">Disulfide bond</keyword>
<evidence type="ECO:0000313" key="21">
    <source>
        <dbReference type="RefSeq" id="XP_056864482.1"/>
    </source>
</evidence>
<comment type="function">
    <text evidence="15">Glutamate-gated receptor that probably acts as non-selective cation channel.</text>
</comment>
<dbReference type="InterPro" id="IPR015683">
    <property type="entry name" value="Ionotropic_Glu_rcpt"/>
</dbReference>
<keyword evidence="9 15" id="KW-0472">Membrane</keyword>
<evidence type="ECO:0000256" key="9">
    <source>
        <dbReference type="ARBA" id="ARBA00023136"/>
    </source>
</evidence>
<dbReference type="InterPro" id="IPR028082">
    <property type="entry name" value="Peripla_BP_I"/>
</dbReference>
<dbReference type="Pfam" id="PF01094">
    <property type="entry name" value="ANF_receptor"/>
    <property type="match status" value="1"/>
</dbReference>
<feature type="disulfide bond" evidence="16">
    <location>
        <begin position="751"/>
        <end position="807"/>
    </location>
</feature>
<evidence type="ECO:0000256" key="16">
    <source>
        <dbReference type="PIRSR" id="PIRSR037090-50"/>
    </source>
</evidence>
<comment type="subunit">
    <text evidence="3">May form heteromers.</text>
</comment>
<organism evidence="20 21">
    <name type="scientific">Raphanus sativus</name>
    <name type="common">Radish</name>
    <name type="synonym">Raphanus raphanistrum var. sativus</name>
    <dbReference type="NCBI Taxonomy" id="3726"/>
    <lineage>
        <taxon>Eukaryota</taxon>
        <taxon>Viridiplantae</taxon>
        <taxon>Streptophyta</taxon>
        <taxon>Embryophyta</taxon>
        <taxon>Tracheophyta</taxon>
        <taxon>Spermatophyta</taxon>
        <taxon>Magnoliopsida</taxon>
        <taxon>eudicotyledons</taxon>
        <taxon>Gunneridae</taxon>
        <taxon>Pentapetalae</taxon>
        <taxon>rosids</taxon>
        <taxon>malvids</taxon>
        <taxon>Brassicales</taxon>
        <taxon>Brassicaceae</taxon>
        <taxon>Brassiceae</taxon>
        <taxon>Raphanus</taxon>
    </lineage>
</organism>
<dbReference type="FunFam" id="3.40.190.10:FF:000103">
    <property type="entry name" value="Glutamate receptor"/>
    <property type="match status" value="1"/>
</dbReference>
<dbReference type="Gene3D" id="3.40.190.10">
    <property type="entry name" value="Periplasmic binding protein-like II"/>
    <property type="match status" value="2"/>
</dbReference>
<dbReference type="SUPFAM" id="SSF53850">
    <property type="entry name" value="Periplasmic binding protein-like II"/>
    <property type="match status" value="1"/>
</dbReference>
<feature type="transmembrane region" description="Helical" evidence="18">
    <location>
        <begin position="824"/>
        <end position="848"/>
    </location>
</feature>
<evidence type="ECO:0000313" key="20">
    <source>
        <dbReference type="Proteomes" id="UP000504610"/>
    </source>
</evidence>
<protein>
    <recommendedName>
        <fullName evidence="15">Glutamate receptor</fullName>
    </recommendedName>
</protein>
<dbReference type="InterPro" id="IPR001828">
    <property type="entry name" value="ANF_lig-bd_rcpt"/>
</dbReference>
<evidence type="ECO:0000256" key="7">
    <source>
        <dbReference type="ARBA" id="ARBA00022989"/>
    </source>
</evidence>
<keyword evidence="10 15" id="KW-0675">Receptor</keyword>